<evidence type="ECO:0000313" key="4">
    <source>
        <dbReference type="EMBL" id="GAA3114366.1"/>
    </source>
</evidence>
<protein>
    <recommendedName>
        <fullName evidence="3">DUF3152 domain-containing protein</fullName>
    </recommendedName>
</protein>
<dbReference type="Pfam" id="PF11350">
    <property type="entry name" value="DUF3152"/>
    <property type="match status" value="1"/>
</dbReference>
<feature type="compositionally biased region" description="Pro residues" evidence="1">
    <location>
        <begin position="77"/>
        <end position="104"/>
    </location>
</feature>
<comment type="caution">
    <text evidence="4">The sequence shown here is derived from an EMBL/GenBank/DDBJ whole genome shotgun (WGS) entry which is preliminary data.</text>
</comment>
<evidence type="ECO:0000256" key="2">
    <source>
        <dbReference type="SAM" id="SignalP"/>
    </source>
</evidence>
<keyword evidence="2" id="KW-0732">Signal</keyword>
<organism evidence="4 5">
    <name type="scientific">Planomonospora alba</name>
    <dbReference type="NCBI Taxonomy" id="161354"/>
    <lineage>
        <taxon>Bacteria</taxon>
        <taxon>Bacillati</taxon>
        <taxon>Actinomycetota</taxon>
        <taxon>Actinomycetes</taxon>
        <taxon>Streptosporangiales</taxon>
        <taxon>Streptosporangiaceae</taxon>
        <taxon>Planomonospora</taxon>
    </lineage>
</organism>
<evidence type="ECO:0000313" key="5">
    <source>
        <dbReference type="Proteomes" id="UP001500320"/>
    </source>
</evidence>
<feature type="domain" description="DUF3152" evidence="3">
    <location>
        <begin position="123"/>
        <end position="284"/>
    </location>
</feature>
<name>A0ABP6MHN8_9ACTN</name>
<accession>A0ABP6MHN8</accession>
<dbReference type="RefSeq" id="WP_344854763.1">
    <property type="nucleotide sequence ID" value="NZ_BAAAUT010000001.1"/>
</dbReference>
<feature type="chain" id="PRO_5046145784" description="DUF3152 domain-containing protein" evidence="2">
    <location>
        <begin position="32"/>
        <end position="298"/>
    </location>
</feature>
<dbReference type="SUPFAM" id="SSF55486">
    <property type="entry name" value="Metalloproteases ('zincins'), catalytic domain"/>
    <property type="match status" value="1"/>
</dbReference>
<dbReference type="Proteomes" id="UP001500320">
    <property type="component" value="Unassembled WGS sequence"/>
</dbReference>
<feature type="region of interest" description="Disordered" evidence="1">
    <location>
        <begin position="31"/>
        <end position="107"/>
    </location>
</feature>
<sequence>MRKPLFRLLAVGCLAMLLVGGSTVVSLPATPAPSAAPPGPAASLPAATPRQAAAPLPVTASPQVTAPPDAAASPQAALPPPTAAGGPTPAPPAMVTPTPPPGPAPEAERAHLLANGRRQPEKVRVPRSASGRYTVVRGGAAPPRRKGKVVRYMVEVEKGLPFDPEEFAAEVHRILNDPRGWGYRFRRVSRGPARIRVSLSSPALTDRRCLPLRTMGELSCWNGGRAVINAVRWNQGVPGYGRDVASYREYVISHEVGHGLGHGHVPCPGPGRRAPVMLQQTKSLYGCRPNPWPFPGRR</sequence>
<reference evidence="5" key="1">
    <citation type="journal article" date="2019" name="Int. J. Syst. Evol. Microbiol.">
        <title>The Global Catalogue of Microorganisms (GCM) 10K type strain sequencing project: providing services to taxonomists for standard genome sequencing and annotation.</title>
        <authorList>
            <consortium name="The Broad Institute Genomics Platform"/>
            <consortium name="The Broad Institute Genome Sequencing Center for Infectious Disease"/>
            <person name="Wu L."/>
            <person name="Ma J."/>
        </authorList>
    </citation>
    <scope>NUCLEOTIDE SEQUENCE [LARGE SCALE GENOMIC DNA]</scope>
    <source>
        <strain evidence="5">JCM 9373</strain>
    </source>
</reference>
<feature type="compositionally biased region" description="Low complexity" evidence="1">
    <location>
        <begin position="66"/>
        <end position="76"/>
    </location>
</feature>
<evidence type="ECO:0000256" key="1">
    <source>
        <dbReference type="SAM" id="MobiDB-lite"/>
    </source>
</evidence>
<dbReference type="EMBL" id="BAAAUT010000001">
    <property type="protein sequence ID" value="GAA3114366.1"/>
    <property type="molecule type" value="Genomic_DNA"/>
</dbReference>
<keyword evidence="5" id="KW-1185">Reference proteome</keyword>
<dbReference type="InterPro" id="IPR022603">
    <property type="entry name" value="DUF3152"/>
</dbReference>
<feature type="compositionally biased region" description="Pro residues" evidence="1">
    <location>
        <begin position="31"/>
        <end position="40"/>
    </location>
</feature>
<proteinExistence type="predicted"/>
<feature type="signal peptide" evidence="2">
    <location>
        <begin position="1"/>
        <end position="31"/>
    </location>
</feature>
<evidence type="ECO:0000259" key="3">
    <source>
        <dbReference type="Pfam" id="PF11350"/>
    </source>
</evidence>
<gene>
    <name evidence="4" type="ORF">GCM10010466_01840</name>
</gene>